<dbReference type="EC" id="2.1.1.72" evidence="2"/>
<dbReference type="Pfam" id="PF01555">
    <property type="entry name" value="N6_N4_Mtase"/>
    <property type="match status" value="1"/>
</dbReference>
<evidence type="ECO:0000256" key="1">
    <source>
        <dbReference type="ARBA" id="ARBA00006594"/>
    </source>
</evidence>
<keyword evidence="5" id="KW-0949">S-adenosyl-L-methionine</keyword>
<dbReference type="InterPro" id="IPR002941">
    <property type="entry name" value="DNA_methylase_N4/N6"/>
</dbReference>
<keyword evidence="4 8" id="KW-0808">Transferase</keyword>
<dbReference type="Gene3D" id="3.40.50.150">
    <property type="entry name" value="Vaccinia Virus protein VP39"/>
    <property type="match status" value="1"/>
</dbReference>
<dbReference type="InterPro" id="IPR002295">
    <property type="entry name" value="N4/N6-MTase_EcoPI_Mod-like"/>
</dbReference>
<feature type="domain" description="DNA methylase N-4/N-6" evidence="7">
    <location>
        <begin position="57"/>
        <end position="348"/>
    </location>
</feature>
<evidence type="ECO:0000313" key="9">
    <source>
        <dbReference type="Proteomes" id="UP001596996"/>
    </source>
</evidence>
<evidence type="ECO:0000256" key="6">
    <source>
        <dbReference type="ARBA" id="ARBA00047942"/>
    </source>
</evidence>
<comment type="caution">
    <text evidence="8">The sequence shown here is derived from an EMBL/GenBank/DDBJ whole genome shotgun (WGS) entry which is preliminary data.</text>
</comment>
<dbReference type="Proteomes" id="UP001596996">
    <property type="component" value="Unassembled WGS sequence"/>
</dbReference>
<keyword evidence="9" id="KW-1185">Reference proteome</keyword>
<comment type="similarity">
    <text evidence="1">Belongs to the N(4)/N(6)-methyltransferase family.</text>
</comment>
<dbReference type="PANTHER" id="PTHR13370">
    <property type="entry name" value="RNA METHYLASE-RELATED"/>
    <property type="match status" value="1"/>
</dbReference>
<dbReference type="RefSeq" id="WP_380818215.1">
    <property type="nucleotide sequence ID" value="NZ_JBHTJN010000003.1"/>
</dbReference>
<dbReference type="InterPro" id="IPR002052">
    <property type="entry name" value="DNA_methylase_N6_adenine_CS"/>
</dbReference>
<dbReference type="PROSITE" id="PS00092">
    <property type="entry name" value="N6_MTASE"/>
    <property type="match status" value="1"/>
</dbReference>
<dbReference type="InterPro" id="IPR029063">
    <property type="entry name" value="SAM-dependent_MTases_sf"/>
</dbReference>
<sequence length="377" mass="43381">MELLYKNKKSEKDVFELSKFKAKDISSIINKKPNLLLFGDNFTALSSLINSGYSGKIDLIYIDPPYNTNQVFTVSNDDRVSTISRSKSKSNIVAYNDNFTIEEYLEFMRERLFLMRELLSEKGSIYVHIDTKMGHYLKIILDEVFGMNNFRNDISRIKSNPKNFSRRAFGNEKDIVLFYVKNTSKNIFNNITQSLSEDEKISMFHKIDTSGRRYNTVPVHAPGETLNGKTGREWKGMLPPKGRHWRVSPLELDKLDEQNLIEWSKNGVPRIKKFADEHKGKKIQDVWKFKDPAHPIYPTEKNASMLEMIIAQSSNENSIVMDCFAGSGSTLKVANKLGRKWIGVDISPVSLNTMITTMNTQNFELIELEKVSLYNEQ</sequence>
<evidence type="ECO:0000259" key="7">
    <source>
        <dbReference type="Pfam" id="PF01555"/>
    </source>
</evidence>
<evidence type="ECO:0000256" key="4">
    <source>
        <dbReference type="ARBA" id="ARBA00022679"/>
    </source>
</evidence>
<evidence type="ECO:0000313" key="8">
    <source>
        <dbReference type="EMBL" id="MFD0965457.1"/>
    </source>
</evidence>
<gene>
    <name evidence="8" type="ORF">ACFQ02_01065</name>
</gene>
<dbReference type="EMBL" id="JBHTJN010000003">
    <property type="protein sequence ID" value="MFD0965457.1"/>
    <property type="molecule type" value="Genomic_DNA"/>
</dbReference>
<accession>A0ABW3I718</accession>
<dbReference type="PRINTS" id="PR00506">
    <property type="entry name" value="D21N6MTFRASE"/>
</dbReference>
<protein>
    <recommendedName>
        <fullName evidence="2">site-specific DNA-methyltransferase (adenine-specific)</fullName>
        <ecNumber evidence="2">2.1.1.72</ecNumber>
    </recommendedName>
</protein>
<proteinExistence type="inferred from homology"/>
<dbReference type="SUPFAM" id="SSF53335">
    <property type="entry name" value="S-adenosyl-L-methionine-dependent methyltransferases"/>
    <property type="match status" value="1"/>
</dbReference>
<evidence type="ECO:0000256" key="3">
    <source>
        <dbReference type="ARBA" id="ARBA00022603"/>
    </source>
</evidence>
<keyword evidence="3 8" id="KW-0489">Methyltransferase</keyword>
<evidence type="ECO:0000256" key="5">
    <source>
        <dbReference type="ARBA" id="ARBA00022691"/>
    </source>
</evidence>
<name>A0ABW3I718_9PAST</name>
<dbReference type="GO" id="GO:0008168">
    <property type="term" value="F:methyltransferase activity"/>
    <property type="evidence" value="ECO:0007669"/>
    <property type="project" value="UniProtKB-KW"/>
</dbReference>
<dbReference type="PANTHER" id="PTHR13370:SF3">
    <property type="entry name" value="TRNA (GUANINE(10)-N2)-METHYLTRANSFERASE HOMOLOG"/>
    <property type="match status" value="1"/>
</dbReference>
<dbReference type="GO" id="GO:0032259">
    <property type="term" value="P:methylation"/>
    <property type="evidence" value="ECO:0007669"/>
    <property type="project" value="UniProtKB-KW"/>
</dbReference>
<reference evidence="9" key="1">
    <citation type="journal article" date="2019" name="Int. J. Syst. Evol. Microbiol.">
        <title>The Global Catalogue of Microorganisms (GCM) 10K type strain sequencing project: providing services to taxonomists for standard genome sequencing and annotation.</title>
        <authorList>
            <consortium name="The Broad Institute Genomics Platform"/>
            <consortium name="The Broad Institute Genome Sequencing Center for Infectious Disease"/>
            <person name="Wu L."/>
            <person name="Ma J."/>
        </authorList>
    </citation>
    <scope>NUCLEOTIDE SEQUENCE [LARGE SCALE GENOMIC DNA]</scope>
    <source>
        <strain evidence="9">CCUG 61707</strain>
    </source>
</reference>
<evidence type="ECO:0000256" key="2">
    <source>
        <dbReference type="ARBA" id="ARBA00011900"/>
    </source>
</evidence>
<comment type="catalytic activity">
    <reaction evidence="6">
        <text>a 2'-deoxyadenosine in DNA + S-adenosyl-L-methionine = an N(6)-methyl-2'-deoxyadenosine in DNA + S-adenosyl-L-homocysteine + H(+)</text>
        <dbReference type="Rhea" id="RHEA:15197"/>
        <dbReference type="Rhea" id="RHEA-COMP:12418"/>
        <dbReference type="Rhea" id="RHEA-COMP:12419"/>
        <dbReference type="ChEBI" id="CHEBI:15378"/>
        <dbReference type="ChEBI" id="CHEBI:57856"/>
        <dbReference type="ChEBI" id="CHEBI:59789"/>
        <dbReference type="ChEBI" id="CHEBI:90615"/>
        <dbReference type="ChEBI" id="CHEBI:90616"/>
        <dbReference type="EC" id="2.1.1.72"/>
    </reaction>
</comment>
<organism evidence="8 9">
    <name type="scientific">Seminibacterium arietis</name>
    <dbReference type="NCBI Taxonomy" id="1173502"/>
    <lineage>
        <taxon>Bacteria</taxon>
        <taxon>Pseudomonadati</taxon>
        <taxon>Pseudomonadota</taxon>
        <taxon>Gammaproteobacteria</taxon>
        <taxon>Pasteurellales</taxon>
        <taxon>Pasteurellaceae</taxon>
        <taxon>Seminibacterium</taxon>
    </lineage>
</organism>